<dbReference type="EMBL" id="JAFFGZ010000007">
    <property type="protein sequence ID" value="KAK4641554.1"/>
    <property type="molecule type" value="Genomic_DNA"/>
</dbReference>
<dbReference type="Proteomes" id="UP001322138">
    <property type="component" value="Unassembled WGS sequence"/>
</dbReference>
<proteinExistence type="predicted"/>
<protein>
    <submittedName>
        <fullName evidence="2">Uncharacterized protein</fullName>
    </submittedName>
</protein>
<evidence type="ECO:0000313" key="3">
    <source>
        <dbReference type="Proteomes" id="UP001322138"/>
    </source>
</evidence>
<reference evidence="2 3" key="1">
    <citation type="journal article" date="2023" name="bioRxiv">
        <title>High-quality genome assemblies of four members of thePodospora anserinaspecies complex.</title>
        <authorList>
            <person name="Ament-Velasquez S.L."/>
            <person name="Vogan A.A."/>
            <person name="Wallerman O."/>
            <person name="Hartmann F."/>
            <person name="Gautier V."/>
            <person name="Silar P."/>
            <person name="Giraud T."/>
            <person name="Johannesson H."/>
        </authorList>
    </citation>
    <scope>NUCLEOTIDE SEQUENCE [LARGE SCALE GENOMIC DNA]</scope>
    <source>
        <strain evidence="2 3">CBS 112042</strain>
    </source>
</reference>
<evidence type="ECO:0000313" key="2">
    <source>
        <dbReference type="EMBL" id="KAK4641554.1"/>
    </source>
</evidence>
<organism evidence="2 3">
    <name type="scientific">Podospora bellae-mahoneyi</name>
    <dbReference type="NCBI Taxonomy" id="2093777"/>
    <lineage>
        <taxon>Eukaryota</taxon>
        <taxon>Fungi</taxon>
        <taxon>Dikarya</taxon>
        <taxon>Ascomycota</taxon>
        <taxon>Pezizomycotina</taxon>
        <taxon>Sordariomycetes</taxon>
        <taxon>Sordariomycetidae</taxon>
        <taxon>Sordariales</taxon>
        <taxon>Podosporaceae</taxon>
        <taxon>Podospora</taxon>
    </lineage>
</organism>
<evidence type="ECO:0000256" key="1">
    <source>
        <dbReference type="SAM" id="MobiDB-lite"/>
    </source>
</evidence>
<keyword evidence="3" id="KW-1185">Reference proteome</keyword>
<dbReference type="RefSeq" id="XP_062730530.1">
    <property type="nucleotide sequence ID" value="XM_062872756.1"/>
</dbReference>
<gene>
    <name evidence="2" type="ORF">QC761_0075270</name>
</gene>
<name>A0ABR0FCQ4_9PEZI</name>
<sequence>MISPLTPAPGPARTRVDIRLLWSDWDSVTPRGLLQYNRTRSGPSSAVASAVMASVVMMVSMRVGRPGPRPARGSVVVPALSVGVRAAVGLCAGADDPPEQEDARDGADDNADDGAGVEASTAASATVGNYDLAGLECWCHC</sequence>
<comment type="caution">
    <text evidence="2">The sequence shown here is derived from an EMBL/GenBank/DDBJ whole genome shotgun (WGS) entry which is preliminary data.</text>
</comment>
<feature type="region of interest" description="Disordered" evidence="1">
    <location>
        <begin position="92"/>
        <end position="119"/>
    </location>
</feature>
<accession>A0ABR0FCQ4</accession>
<dbReference type="GeneID" id="87892038"/>